<proteinExistence type="predicted"/>
<reference evidence="1" key="1">
    <citation type="submission" date="2018-06" db="EMBL/GenBank/DDBJ databases">
        <authorList>
            <person name="Zhirakovskaya E."/>
        </authorList>
    </citation>
    <scope>NUCLEOTIDE SEQUENCE</scope>
</reference>
<dbReference type="AlphaFoldDB" id="A0A3B0Y4W3"/>
<gene>
    <name evidence="1" type="ORF">MNBD_GAMMA10-1068</name>
</gene>
<evidence type="ECO:0000313" key="1">
    <source>
        <dbReference type="EMBL" id="VAW63436.1"/>
    </source>
</evidence>
<sequence length="180" mass="20050">MKYTITILLLTLFLAPGTGHANLKNTLVKHTQLPVDSIAGIKSTAKIFNVARDCLLTSDNVQSDNTQPCAYVYTNSKKTSIIIELCQPVSGMKPGLYLLTDKVKPAYYNWFDKDVMQWACSEKSAMGNTSEYWGLRTAPGGEFSALIFNYYINASTGYYYLKLDKKGSIKTLDENSLDLT</sequence>
<dbReference type="EMBL" id="UOFJ01000103">
    <property type="protein sequence ID" value="VAW63436.1"/>
    <property type="molecule type" value="Genomic_DNA"/>
</dbReference>
<accession>A0A3B0Y4W3</accession>
<protein>
    <submittedName>
        <fullName evidence="1">Uncharacterized protein</fullName>
    </submittedName>
</protein>
<name>A0A3B0Y4W3_9ZZZZ</name>
<organism evidence="1">
    <name type="scientific">hydrothermal vent metagenome</name>
    <dbReference type="NCBI Taxonomy" id="652676"/>
    <lineage>
        <taxon>unclassified sequences</taxon>
        <taxon>metagenomes</taxon>
        <taxon>ecological metagenomes</taxon>
    </lineage>
</organism>